<proteinExistence type="predicted"/>
<sequence length="71" mass="7827">MSTLWNVGNSMMCVRPLSNKESLTLYLHCTETDILTCEVELGSCFKLGPRSSEEAHDGFLLVIPLARVLGV</sequence>
<dbReference type="EMBL" id="JAQJAC010000006">
    <property type="protein sequence ID" value="KAJ5581137.1"/>
    <property type="molecule type" value="Genomic_DNA"/>
</dbReference>
<evidence type="ECO:0000313" key="2">
    <source>
        <dbReference type="Proteomes" id="UP001216150"/>
    </source>
</evidence>
<reference evidence="1 2" key="1">
    <citation type="journal article" date="2023" name="IMA Fungus">
        <title>Comparative genomic study of the Penicillium genus elucidates a diverse pangenome and 15 lateral gene transfer events.</title>
        <authorList>
            <person name="Petersen C."/>
            <person name="Sorensen T."/>
            <person name="Nielsen M.R."/>
            <person name="Sondergaard T.E."/>
            <person name="Sorensen J.L."/>
            <person name="Fitzpatrick D.A."/>
            <person name="Frisvad J.C."/>
            <person name="Nielsen K.L."/>
        </authorList>
    </citation>
    <scope>NUCLEOTIDE SEQUENCE [LARGE SCALE GENOMIC DNA]</scope>
    <source>
        <strain evidence="1 2">IBT 29057</strain>
    </source>
</reference>
<protein>
    <submittedName>
        <fullName evidence="1">Uncharacterized protein</fullName>
    </submittedName>
</protein>
<gene>
    <name evidence="1" type="ORF">N7450_007438</name>
</gene>
<dbReference type="Proteomes" id="UP001216150">
    <property type="component" value="Unassembled WGS sequence"/>
</dbReference>
<organism evidence="1 2">
    <name type="scientific">Penicillium hetheringtonii</name>
    <dbReference type="NCBI Taxonomy" id="911720"/>
    <lineage>
        <taxon>Eukaryota</taxon>
        <taxon>Fungi</taxon>
        <taxon>Dikarya</taxon>
        <taxon>Ascomycota</taxon>
        <taxon>Pezizomycotina</taxon>
        <taxon>Eurotiomycetes</taxon>
        <taxon>Eurotiomycetidae</taxon>
        <taxon>Eurotiales</taxon>
        <taxon>Aspergillaceae</taxon>
        <taxon>Penicillium</taxon>
    </lineage>
</organism>
<name>A0AAD6DHN1_9EURO</name>
<keyword evidence="2" id="KW-1185">Reference proteome</keyword>
<accession>A0AAD6DHN1</accession>
<evidence type="ECO:0000313" key="1">
    <source>
        <dbReference type="EMBL" id="KAJ5581137.1"/>
    </source>
</evidence>
<comment type="caution">
    <text evidence="1">The sequence shown here is derived from an EMBL/GenBank/DDBJ whole genome shotgun (WGS) entry which is preliminary data.</text>
</comment>
<dbReference type="AlphaFoldDB" id="A0AAD6DHN1"/>